<evidence type="ECO:0000256" key="3">
    <source>
        <dbReference type="ARBA" id="ARBA00022475"/>
    </source>
</evidence>
<dbReference type="SMART" id="SM00116">
    <property type="entry name" value="CBS"/>
    <property type="match status" value="2"/>
</dbReference>
<gene>
    <name evidence="14" type="ORF">HMPREF9238_00524</name>
</gene>
<comment type="caution">
    <text evidence="14">The sequence shown here is derived from an EMBL/GenBank/DDBJ whole genome shotgun (WGS) entry which is preliminary data.</text>
</comment>
<dbReference type="InterPro" id="IPR002550">
    <property type="entry name" value="CNNM"/>
</dbReference>
<keyword evidence="5" id="KW-0677">Repeat</keyword>
<dbReference type="SMART" id="SM01091">
    <property type="entry name" value="CorC_HlyC"/>
    <property type="match status" value="1"/>
</dbReference>
<dbReference type="Pfam" id="PF01595">
    <property type="entry name" value="CNNM"/>
    <property type="match status" value="1"/>
</dbReference>
<dbReference type="InterPro" id="IPR000644">
    <property type="entry name" value="CBS_dom"/>
</dbReference>
<accession>A0A9W5VWC5</accession>
<reference evidence="14 15" key="1">
    <citation type="submission" date="2013-05" db="EMBL/GenBank/DDBJ databases">
        <title>The Genome Sequence of Actinomyces europaeus ACS-120-V-COL10B.</title>
        <authorList>
            <consortium name="The Broad Institute Genomics Platform"/>
            <person name="Earl A."/>
            <person name="Ward D."/>
            <person name="Feldgarden M."/>
            <person name="Gevers D."/>
            <person name="Saerens B."/>
            <person name="Vaneechoutte M."/>
            <person name="Walker B."/>
            <person name="Young S."/>
            <person name="Zeng Q."/>
            <person name="Gargeya S."/>
            <person name="Fitzgerald M."/>
            <person name="Haas B."/>
            <person name="Abouelleil A."/>
            <person name="Allen A.W."/>
            <person name="Alvarado L."/>
            <person name="Arachchi H.M."/>
            <person name="Berlin A.M."/>
            <person name="Chapman S.B."/>
            <person name="Gainer-Dewar J."/>
            <person name="Goldberg J."/>
            <person name="Griggs A."/>
            <person name="Gujja S."/>
            <person name="Hansen M."/>
            <person name="Howarth C."/>
            <person name="Imamovic A."/>
            <person name="Ireland A."/>
            <person name="Larimer J."/>
            <person name="McCowan C."/>
            <person name="Murphy C."/>
            <person name="Pearson M."/>
            <person name="Poon T.W."/>
            <person name="Priest M."/>
            <person name="Roberts A."/>
            <person name="Saif S."/>
            <person name="Shea T."/>
            <person name="Sisk P."/>
            <person name="Sykes S."/>
            <person name="Wortman J."/>
            <person name="Nusbaum C."/>
            <person name="Birren B."/>
        </authorList>
    </citation>
    <scope>NUCLEOTIDE SEQUENCE [LARGE SCALE GENOMIC DNA]</scope>
    <source>
        <strain evidence="14 15">ACS-120-V-Col10b</strain>
    </source>
</reference>
<evidence type="ECO:0000256" key="9">
    <source>
        <dbReference type="PROSITE-ProRule" id="PRU00703"/>
    </source>
</evidence>
<dbReference type="InterPro" id="IPR005170">
    <property type="entry name" value="Transptr-assoc_dom"/>
</dbReference>
<feature type="domain" description="CBS" evidence="12">
    <location>
        <begin position="228"/>
        <end position="287"/>
    </location>
</feature>
<feature type="transmembrane region" description="Helical" evidence="11">
    <location>
        <begin position="12"/>
        <end position="37"/>
    </location>
</feature>
<protein>
    <recommendedName>
        <fullName evidence="16">CBS domain-containing protein</fullName>
    </recommendedName>
</protein>
<dbReference type="Pfam" id="PF00571">
    <property type="entry name" value="CBS"/>
    <property type="match status" value="2"/>
</dbReference>
<comment type="subcellular location">
    <subcellularLocation>
        <location evidence="1">Cell membrane</location>
        <topology evidence="1">Multi-pass membrane protein</topology>
    </subcellularLocation>
</comment>
<keyword evidence="3" id="KW-1003">Cell membrane</keyword>
<evidence type="ECO:0008006" key="16">
    <source>
        <dbReference type="Google" id="ProtNLM"/>
    </source>
</evidence>
<feature type="domain" description="CNNM transmembrane" evidence="13">
    <location>
        <begin position="6"/>
        <end position="209"/>
    </location>
</feature>
<dbReference type="PANTHER" id="PTHR43099:SF6">
    <property type="entry name" value="UPF0053 PROTEIN RV1842C"/>
    <property type="match status" value="1"/>
</dbReference>
<dbReference type="Proteomes" id="UP000014387">
    <property type="component" value="Unassembled WGS sequence"/>
</dbReference>
<evidence type="ECO:0000259" key="13">
    <source>
        <dbReference type="PROSITE" id="PS51846"/>
    </source>
</evidence>
<dbReference type="Gene3D" id="3.30.465.10">
    <property type="match status" value="1"/>
</dbReference>
<evidence type="ECO:0000256" key="11">
    <source>
        <dbReference type="SAM" id="Phobius"/>
    </source>
</evidence>
<evidence type="ECO:0000256" key="5">
    <source>
        <dbReference type="ARBA" id="ARBA00022737"/>
    </source>
</evidence>
<dbReference type="InterPro" id="IPR016169">
    <property type="entry name" value="FAD-bd_PCMH_sub2"/>
</dbReference>
<evidence type="ECO:0000313" key="15">
    <source>
        <dbReference type="Proteomes" id="UP000014387"/>
    </source>
</evidence>
<organism evidence="14 15">
    <name type="scientific">Gleimia europaea ACS-120-V-Col10b</name>
    <dbReference type="NCBI Taxonomy" id="883069"/>
    <lineage>
        <taxon>Bacteria</taxon>
        <taxon>Bacillati</taxon>
        <taxon>Actinomycetota</taxon>
        <taxon>Actinomycetes</taxon>
        <taxon>Actinomycetales</taxon>
        <taxon>Actinomycetaceae</taxon>
        <taxon>Gleimia</taxon>
    </lineage>
</organism>
<evidence type="ECO:0000256" key="1">
    <source>
        <dbReference type="ARBA" id="ARBA00004651"/>
    </source>
</evidence>
<dbReference type="InterPro" id="IPR046342">
    <property type="entry name" value="CBS_dom_sf"/>
</dbReference>
<dbReference type="Gene3D" id="3.10.580.10">
    <property type="entry name" value="CBS-domain"/>
    <property type="match status" value="1"/>
</dbReference>
<dbReference type="PANTHER" id="PTHR43099">
    <property type="entry name" value="UPF0053 PROTEIN YRKA"/>
    <property type="match status" value="1"/>
</dbReference>
<dbReference type="EMBL" id="AGWN01000001">
    <property type="protein sequence ID" value="EPD30769.1"/>
    <property type="molecule type" value="Genomic_DNA"/>
</dbReference>
<dbReference type="InterPro" id="IPR036318">
    <property type="entry name" value="FAD-bd_PCMH-like_sf"/>
</dbReference>
<sequence>MAGDEPVIYDVLMLLFGVVLTLGTAIFVAAEFSYVALDVASVERRANEGDKKAKQVVKALRILSTQLSGAQVGITLTTILLGYTTQVSLLNLFTKMFASFGLALTLSTTIAVVLSVIFINAFSMLFGELVPKNMALADPLHTAGLVTPIQAAFTKVLHPLIKVLNDTANAVLHAMGITPMEEISSARSASELAALVRHSAQEGTLDTSTATLLTKSIGIGELTAIDVMTDRGRMVYLSESASAADVVELARTTGHSRFPIVGDDSDDIVAFVSLRRAIAVPWDKRSEVSVLSSSLTSEVLRVPETLALAPLLLMLRAEGLQIAVVVDEYGGTSGIVTLEDVVEEIVGEVADEHDRRRHGIRRQNDGAWKVPGTLRPDELLERTGIFVPEDGPYETLGGFMMLKLGRIGEVHDRVQVENTTLEILRMDGRRIDQILVRVTEPEQSNEEEGDTK</sequence>
<dbReference type="PROSITE" id="PS51846">
    <property type="entry name" value="CNNM"/>
    <property type="match status" value="1"/>
</dbReference>
<evidence type="ECO:0000256" key="7">
    <source>
        <dbReference type="ARBA" id="ARBA00023122"/>
    </source>
</evidence>
<name>A0A9W5VWC5_9ACTO</name>
<comment type="similarity">
    <text evidence="2">Belongs to the UPF0053 family.</text>
</comment>
<evidence type="ECO:0000259" key="12">
    <source>
        <dbReference type="PROSITE" id="PS51371"/>
    </source>
</evidence>
<evidence type="ECO:0000256" key="8">
    <source>
        <dbReference type="ARBA" id="ARBA00023136"/>
    </source>
</evidence>
<keyword evidence="4 10" id="KW-0812">Transmembrane</keyword>
<keyword evidence="15" id="KW-1185">Reference proteome</keyword>
<dbReference type="GO" id="GO:0005886">
    <property type="term" value="C:plasma membrane"/>
    <property type="evidence" value="ECO:0007669"/>
    <property type="project" value="UniProtKB-SubCell"/>
</dbReference>
<keyword evidence="7 9" id="KW-0129">CBS domain</keyword>
<dbReference type="GO" id="GO:0050660">
    <property type="term" value="F:flavin adenine dinucleotide binding"/>
    <property type="evidence" value="ECO:0007669"/>
    <property type="project" value="InterPro"/>
</dbReference>
<dbReference type="SUPFAM" id="SSF56176">
    <property type="entry name" value="FAD-binding/transporter-associated domain-like"/>
    <property type="match status" value="1"/>
</dbReference>
<dbReference type="SUPFAM" id="SSF54631">
    <property type="entry name" value="CBS-domain pair"/>
    <property type="match status" value="1"/>
</dbReference>
<feature type="transmembrane region" description="Helical" evidence="11">
    <location>
        <begin position="58"/>
        <end position="83"/>
    </location>
</feature>
<evidence type="ECO:0000313" key="14">
    <source>
        <dbReference type="EMBL" id="EPD30769.1"/>
    </source>
</evidence>
<dbReference type="CDD" id="cd04590">
    <property type="entry name" value="CBS_pair_CorC_HlyC_assoc"/>
    <property type="match status" value="1"/>
</dbReference>
<dbReference type="Pfam" id="PF03471">
    <property type="entry name" value="CorC_HlyC"/>
    <property type="match status" value="1"/>
</dbReference>
<evidence type="ECO:0000256" key="4">
    <source>
        <dbReference type="ARBA" id="ARBA00022692"/>
    </source>
</evidence>
<keyword evidence="6 10" id="KW-1133">Transmembrane helix</keyword>
<dbReference type="InterPro" id="IPR051676">
    <property type="entry name" value="UPF0053_domain"/>
</dbReference>
<evidence type="ECO:0000256" key="10">
    <source>
        <dbReference type="PROSITE-ProRule" id="PRU01193"/>
    </source>
</evidence>
<feature type="transmembrane region" description="Helical" evidence="11">
    <location>
        <begin position="103"/>
        <end position="126"/>
    </location>
</feature>
<evidence type="ECO:0000256" key="2">
    <source>
        <dbReference type="ARBA" id="ARBA00006337"/>
    </source>
</evidence>
<feature type="domain" description="CBS" evidence="12">
    <location>
        <begin position="295"/>
        <end position="352"/>
    </location>
</feature>
<evidence type="ECO:0000256" key="6">
    <source>
        <dbReference type="ARBA" id="ARBA00022989"/>
    </source>
</evidence>
<dbReference type="InterPro" id="IPR044751">
    <property type="entry name" value="Ion_transp-like_CBS"/>
</dbReference>
<dbReference type="PROSITE" id="PS51371">
    <property type="entry name" value="CBS"/>
    <property type="match status" value="2"/>
</dbReference>
<proteinExistence type="inferred from homology"/>
<dbReference type="AlphaFoldDB" id="A0A9W5VWC5"/>
<keyword evidence="8 10" id="KW-0472">Membrane</keyword>